<dbReference type="EMBL" id="JBBMQS010000005">
    <property type="protein sequence ID" value="MEM5497667.1"/>
    <property type="molecule type" value="Genomic_DNA"/>
</dbReference>
<keyword evidence="3" id="KW-1185">Reference proteome</keyword>
<evidence type="ECO:0000313" key="3">
    <source>
        <dbReference type="Proteomes" id="UP001461163"/>
    </source>
</evidence>
<feature type="signal peptide" evidence="1">
    <location>
        <begin position="1"/>
        <end position="34"/>
    </location>
</feature>
<dbReference type="Gene3D" id="2.40.160.10">
    <property type="entry name" value="Porin"/>
    <property type="match status" value="1"/>
</dbReference>
<sequence>MFIKLGKLAMGKYISRLSLAGCLLCLTSAGLADAKPDDNLQFSGFARVVAGYLDENDAQYLGYENKISVAEQSLLGLQADYRITDDLSATIQAIARTGDETDSGIEWFYVTYTPINSLRFKLGRQRTPTYSYSDFVDVGFAYNWVSLPQQVYRQFLFPNYDGLHAQYEYVGTNISLGIEAFTGGIDQDFKANDEVIDTDIDNLHGLVGTIEYVGWTLRAAYIRGDVDITRQDLSDFSSLLSMSGFTQSADSLSLIGAGRFYQVSAFYEDVDYFFRTEVIRIDTELFVAPVTDAYFVSGGYNFYPFSVYVSISRDTNSYSNPVNEIPIGFNAQLDQLALGYQQAFSEFDDNSSISYTTGIRWDWKSTVALKAEATLLKQREGNQGLFSNPNADFDGKAMLYQVALEWVF</sequence>
<organism evidence="2 3">
    <name type="scientific">Paraglaciecola mesophila</name>
    <dbReference type="NCBI Taxonomy" id="197222"/>
    <lineage>
        <taxon>Bacteria</taxon>
        <taxon>Pseudomonadati</taxon>
        <taxon>Pseudomonadota</taxon>
        <taxon>Gammaproteobacteria</taxon>
        <taxon>Alteromonadales</taxon>
        <taxon>Alteromonadaceae</taxon>
        <taxon>Paraglaciecola</taxon>
    </lineage>
</organism>
<name>A0ABU9SV19_9ALTE</name>
<feature type="chain" id="PRO_5045296204" description="Porin domain-containing protein" evidence="1">
    <location>
        <begin position="35"/>
        <end position="408"/>
    </location>
</feature>
<comment type="caution">
    <text evidence="2">The sequence shown here is derived from an EMBL/GenBank/DDBJ whole genome shotgun (WGS) entry which is preliminary data.</text>
</comment>
<accession>A0ABU9SV19</accession>
<evidence type="ECO:0000256" key="1">
    <source>
        <dbReference type="SAM" id="SignalP"/>
    </source>
</evidence>
<dbReference type="RefSeq" id="WP_237750223.1">
    <property type="nucleotide sequence ID" value="NZ_JBBMQS010000005.1"/>
</dbReference>
<gene>
    <name evidence="2" type="ORF">WNY77_09710</name>
</gene>
<keyword evidence="1" id="KW-0732">Signal</keyword>
<reference evidence="2 3" key="1">
    <citation type="submission" date="2024-03" db="EMBL/GenBank/DDBJ databases">
        <title>Community enrichment and isolation of bacterial strains for fucoidan degradation.</title>
        <authorList>
            <person name="Sichert A."/>
        </authorList>
    </citation>
    <scope>NUCLEOTIDE SEQUENCE [LARGE SCALE GENOMIC DNA]</scope>
    <source>
        <strain evidence="2 3">AS12</strain>
    </source>
</reference>
<dbReference type="Proteomes" id="UP001461163">
    <property type="component" value="Unassembled WGS sequence"/>
</dbReference>
<evidence type="ECO:0008006" key="4">
    <source>
        <dbReference type="Google" id="ProtNLM"/>
    </source>
</evidence>
<proteinExistence type="predicted"/>
<dbReference type="InterPro" id="IPR023614">
    <property type="entry name" value="Porin_dom_sf"/>
</dbReference>
<evidence type="ECO:0000313" key="2">
    <source>
        <dbReference type="EMBL" id="MEM5497667.1"/>
    </source>
</evidence>
<protein>
    <recommendedName>
        <fullName evidence="4">Porin domain-containing protein</fullName>
    </recommendedName>
</protein>
<dbReference type="SUPFAM" id="SSF56935">
    <property type="entry name" value="Porins"/>
    <property type="match status" value="1"/>
</dbReference>